<proteinExistence type="predicted"/>
<keyword evidence="1" id="KW-1133">Transmembrane helix</keyword>
<dbReference type="RefSeq" id="WP_346756803.1">
    <property type="nucleotide sequence ID" value="NZ_JAUJEB010000001.1"/>
</dbReference>
<keyword evidence="3" id="KW-1185">Reference proteome</keyword>
<dbReference type="Proteomes" id="UP001172083">
    <property type="component" value="Unassembled WGS sequence"/>
</dbReference>
<reference evidence="2" key="1">
    <citation type="submission" date="2023-06" db="EMBL/GenBank/DDBJ databases">
        <title>Genomic of Agaribacillus aureum.</title>
        <authorList>
            <person name="Wang G."/>
        </authorList>
    </citation>
    <scope>NUCLEOTIDE SEQUENCE</scope>
    <source>
        <strain evidence="2">BMA12</strain>
    </source>
</reference>
<feature type="transmembrane region" description="Helical" evidence="1">
    <location>
        <begin position="83"/>
        <end position="104"/>
    </location>
</feature>
<dbReference type="EMBL" id="JAUJEB010000001">
    <property type="protein sequence ID" value="MDN5211470.1"/>
    <property type="molecule type" value="Genomic_DNA"/>
</dbReference>
<gene>
    <name evidence="2" type="ORF">QQ020_05390</name>
</gene>
<evidence type="ECO:0000256" key="1">
    <source>
        <dbReference type="SAM" id="Phobius"/>
    </source>
</evidence>
<protein>
    <submittedName>
        <fullName evidence="2">Uncharacterized protein</fullName>
    </submittedName>
</protein>
<keyword evidence="1" id="KW-0472">Membrane</keyword>
<comment type="caution">
    <text evidence="2">The sequence shown here is derived from an EMBL/GenBank/DDBJ whole genome shotgun (WGS) entry which is preliminary data.</text>
</comment>
<sequence length="114" mass="12531">MRFAIKVILIAILAFLLQQVMPWWIIALVCFFVTLVIKSSGFTDFMAGFLGIGLLWLLMAWWIDHETNSMLTTKIAQLLGVGQAYIVILATGLIGSIVGGLAALSGHFVRKSFT</sequence>
<keyword evidence="1" id="KW-0812">Transmembrane</keyword>
<organism evidence="2 3">
    <name type="scientific">Agaribacillus aureus</name>
    <dbReference type="NCBI Taxonomy" id="3051825"/>
    <lineage>
        <taxon>Bacteria</taxon>
        <taxon>Pseudomonadati</taxon>
        <taxon>Bacteroidota</taxon>
        <taxon>Cytophagia</taxon>
        <taxon>Cytophagales</taxon>
        <taxon>Splendidivirgaceae</taxon>
        <taxon>Agaribacillus</taxon>
    </lineage>
</organism>
<feature type="transmembrane region" description="Helical" evidence="1">
    <location>
        <begin position="6"/>
        <end position="33"/>
    </location>
</feature>
<accession>A0ABT8L1B1</accession>
<evidence type="ECO:0000313" key="2">
    <source>
        <dbReference type="EMBL" id="MDN5211470.1"/>
    </source>
</evidence>
<feature type="transmembrane region" description="Helical" evidence="1">
    <location>
        <begin position="45"/>
        <end position="63"/>
    </location>
</feature>
<evidence type="ECO:0000313" key="3">
    <source>
        <dbReference type="Proteomes" id="UP001172083"/>
    </source>
</evidence>
<name>A0ABT8L1B1_9BACT</name>